<comment type="caution">
    <text evidence="4">The sequence shown here is derived from an EMBL/GenBank/DDBJ whole genome shotgun (WGS) entry which is preliminary data.</text>
</comment>
<dbReference type="InterPro" id="IPR014577">
    <property type="entry name" value="UCP033093_metalloPase"/>
</dbReference>
<dbReference type="Gene3D" id="3.60.21.10">
    <property type="match status" value="1"/>
</dbReference>
<dbReference type="RefSeq" id="WP_003630062.1">
    <property type="nucleotide sequence ID" value="NZ_LYUD01000153.1"/>
</dbReference>
<dbReference type="SUPFAM" id="SSF56300">
    <property type="entry name" value="Metallo-dependent phosphatases"/>
    <property type="match status" value="1"/>
</dbReference>
<organism evidence="4 5">
    <name type="scientific">Acetobacter pasteurianus</name>
    <name type="common">Acetobacter turbidans</name>
    <dbReference type="NCBI Taxonomy" id="438"/>
    <lineage>
        <taxon>Bacteria</taxon>
        <taxon>Pseudomonadati</taxon>
        <taxon>Pseudomonadota</taxon>
        <taxon>Alphaproteobacteria</taxon>
        <taxon>Acetobacterales</taxon>
        <taxon>Acetobacteraceae</taxon>
        <taxon>Acetobacter</taxon>
    </lineage>
</organism>
<dbReference type="Proteomes" id="UP000093796">
    <property type="component" value="Unassembled WGS sequence"/>
</dbReference>
<evidence type="ECO:0000256" key="3">
    <source>
        <dbReference type="ARBA" id="ARBA00022839"/>
    </source>
</evidence>
<accession>A0A1A0CGB3</accession>
<gene>
    <name evidence="4" type="ORF">SRCM100623_02634</name>
</gene>
<dbReference type="AlphaFoldDB" id="A0A1A0CGB3"/>
<evidence type="ECO:0000313" key="5">
    <source>
        <dbReference type="Proteomes" id="UP000093796"/>
    </source>
</evidence>
<dbReference type="InterPro" id="IPR004843">
    <property type="entry name" value="Calcineurin-like_PHP"/>
</dbReference>
<dbReference type="PATRIC" id="fig|438.15.peg.2921"/>
<dbReference type="PANTHER" id="PTHR30337:SF0">
    <property type="entry name" value="NUCLEASE SBCCD SUBUNIT D"/>
    <property type="match status" value="1"/>
</dbReference>
<keyword evidence="2" id="KW-0378">Hydrolase</keyword>
<evidence type="ECO:0000313" key="4">
    <source>
        <dbReference type="EMBL" id="OAZ61656.1"/>
    </source>
</evidence>
<proteinExistence type="predicted"/>
<dbReference type="eggNOG" id="COG0420">
    <property type="taxonomic scope" value="Bacteria"/>
</dbReference>
<dbReference type="InterPro" id="IPR041796">
    <property type="entry name" value="Mre11_N"/>
</dbReference>
<dbReference type="PANTHER" id="PTHR30337">
    <property type="entry name" value="COMPONENT OF ATP-DEPENDENT DSDNA EXONUCLEASE"/>
    <property type="match status" value="1"/>
</dbReference>
<keyword evidence="1" id="KW-0540">Nuclease</keyword>
<dbReference type="InterPro" id="IPR050535">
    <property type="entry name" value="DNA_Repair-Maintenance_Comp"/>
</dbReference>
<dbReference type="InterPro" id="IPR029052">
    <property type="entry name" value="Metallo-depent_PP-like"/>
</dbReference>
<reference evidence="4 5" key="1">
    <citation type="submission" date="2016-05" db="EMBL/GenBank/DDBJ databases">
        <title>Genome sequencing of Acetobacter pasteurianus strain SRCM100623.</title>
        <authorList>
            <person name="Song Y.R."/>
        </authorList>
    </citation>
    <scope>NUCLEOTIDE SEQUENCE [LARGE SCALE GENOMIC DNA]</scope>
    <source>
        <strain evidence="4 5">SRCM100623</strain>
    </source>
</reference>
<dbReference type="PIRSF" id="PIRSF033093">
    <property type="entry name" value="UCP_ML1119"/>
    <property type="match status" value="1"/>
</dbReference>
<dbReference type="EMBL" id="LYUD01000153">
    <property type="protein sequence ID" value="OAZ61656.1"/>
    <property type="molecule type" value="Genomic_DNA"/>
</dbReference>
<dbReference type="CDD" id="cd00840">
    <property type="entry name" value="MPP_Mre11_N"/>
    <property type="match status" value="1"/>
</dbReference>
<protein>
    <submittedName>
        <fullName evidence="4">Uncharacterized protein</fullName>
    </submittedName>
</protein>
<name>A0A1A0CGB3_ACEPA</name>
<evidence type="ECO:0000256" key="2">
    <source>
        <dbReference type="ARBA" id="ARBA00022801"/>
    </source>
</evidence>
<dbReference type="OrthoDB" id="9773856at2"/>
<dbReference type="GO" id="GO:0004527">
    <property type="term" value="F:exonuclease activity"/>
    <property type="evidence" value="ECO:0007669"/>
    <property type="project" value="UniProtKB-KW"/>
</dbReference>
<sequence>MKFIHTSDWQIGKTFSFADDDTLGALQAARVDVVRNIGALARQEGAACVLVAGDIYEHETPERRTLHQPMERMRQFPDVQWHLIPGNHDADTPEGVWARLRREDAVPDNVHLHTCPQAVEIDKAHNAWLLPAVLKRRHTLSDLTDYMNDEVTPPDALRIGLAHGSVVGFSNGQEAKHNPIALDRAKQAGLAYLGLGDWHGFCQIDARTCYSGTPETDRFVTGGAGGGETLVVTVDGPCAQPVISRYRTGKYIWRKLEDIVLTNGEDIEALEARVRGINPDNPSIVMAWLEVSGLLGVDDLRKYESVILTRLQSAVACLRITGAPQLAAGAQDLERLDASATVKVAAQELLQMVEQGGEEGAVAREALQRLFLFWHEVEGAAA</sequence>
<dbReference type="Pfam" id="PF00149">
    <property type="entry name" value="Metallophos"/>
    <property type="match status" value="1"/>
</dbReference>
<keyword evidence="3" id="KW-0269">Exonuclease</keyword>
<evidence type="ECO:0000256" key="1">
    <source>
        <dbReference type="ARBA" id="ARBA00022722"/>
    </source>
</evidence>